<sequence length="634" mass="67638">MMQNDVTVNAADIARLADVGRAAVSNWRKRFEDFPRPVAGTASSPAFSLIEIEEWLRRHDRYVEVAPLERVWQRLRAITDDLRLGDAVAYAGGLLLLIHRDPSGWRKLARLDDDSLLQRIPVDVPAGVGVDAALIRAVADVGVAEGPVAAFDGICDRYVELHSRRLLATPPSIADVMAKIGGTSGATVLDPACGIGTLLIVSGASRALGQELNATAARLAAVRLEFHGSDGIVVDGDSLRADAFPGERVDVVICNPPFNERAWGYEELTSDPRWEYGLPPRGESELAWVQHCLSHVKPGGLVVIMMPGTAASRRPGRRVRGNLLRGGALRAIITLSAGAAPASSGAPDLWVLRRPEPDEQPPSDVLMVNAGEDLALAEGAWRAFCDGADLPGGSRTVRIIDLLDEEVDLTTSHRVASLDQPSAGFTALQDKTEALVKGVVSSLPALATAKRGDLPMTTIGELARAGVVTILQGPLRITAEGDLPMLTAKDLMLGRTPSGRTADAPGLVRIVAGDVIAPVVTGSGSAPRVMAESGAVLGPQLLLIRTDPDRLDPHFLAGCLRAAGGSSIRLGSSMRLDPRRTQLPRLTIEEQRRYGEAFRRLLAFEDATRAMREMSENLVAAGFDGLFDGTLRPE</sequence>
<dbReference type="InterPro" id="IPR052916">
    <property type="entry name" value="Type-I_RE_MTase_Subunit"/>
</dbReference>
<protein>
    <submittedName>
        <fullName evidence="3">N-6 DNA methylase</fullName>
    </submittedName>
</protein>
<dbReference type="InterPro" id="IPR003356">
    <property type="entry name" value="DNA_methylase_A-5"/>
</dbReference>
<keyword evidence="1" id="KW-0680">Restriction system</keyword>
<dbReference type="InterPro" id="IPR029063">
    <property type="entry name" value="SAM-dependent_MTases_sf"/>
</dbReference>
<proteinExistence type="predicted"/>
<evidence type="ECO:0000259" key="2">
    <source>
        <dbReference type="Pfam" id="PF02384"/>
    </source>
</evidence>
<feature type="domain" description="DNA methylase adenine-specific" evidence="2">
    <location>
        <begin position="169"/>
        <end position="375"/>
    </location>
</feature>
<dbReference type="EMBL" id="JBFALK010000039">
    <property type="protein sequence ID" value="MEV0974986.1"/>
    <property type="molecule type" value="Genomic_DNA"/>
</dbReference>
<keyword evidence="4" id="KW-1185">Reference proteome</keyword>
<dbReference type="Proteomes" id="UP001551675">
    <property type="component" value="Unassembled WGS sequence"/>
</dbReference>
<evidence type="ECO:0000256" key="1">
    <source>
        <dbReference type="ARBA" id="ARBA00022747"/>
    </source>
</evidence>
<dbReference type="PRINTS" id="PR00507">
    <property type="entry name" value="N12N6MTFRASE"/>
</dbReference>
<dbReference type="Pfam" id="PF02384">
    <property type="entry name" value="N6_Mtase"/>
    <property type="match status" value="1"/>
</dbReference>
<dbReference type="SUPFAM" id="SSF53335">
    <property type="entry name" value="S-adenosyl-L-methionine-dependent methyltransferases"/>
    <property type="match status" value="1"/>
</dbReference>
<dbReference type="RefSeq" id="WP_358142220.1">
    <property type="nucleotide sequence ID" value="NZ_JBFALK010000039.1"/>
</dbReference>
<reference evidence="3 4" key="1">
    <citation type="submission" date="2024-06" db="EMBL/GenBank/DDBJ databases">
        <title>The Natural Products Discovery Center: Release of the First 8490 Sequenced Strains for Exploring Actinobacteria Biosynthetic Diversity.</title>
        <authorList>
            <person name="Kalkreuter E."/>
            <person name="Kautsar S.A."/>
            <person name="Yang D."/>
            <person name="Bader C.D."/>
            <person name="Teijaro C.N."/>
            <person name="Fluegel L."/>
            <person name="Davis C.M."/>
            <person name="Simpson J.R."/>
            <person name="Lauterbach L."/>
            <person name="Steele A.D."/>
            <person name="Gui C."/>
            <person name="Meng S."/>
            <person name="Li G."/>
            <person name="Viehrig K."/>
            <person name="Ye F."/>
            <person name="Su P."/>
            <person name="Kiefer A.F."/>
            <person name="Nichols A."/>
            <person name="Cepeda A.J."/>
            <person name="Yan W."/>
            <person name="Fan B."/>
            <person name="Jiang Y."/>
            <person name="Adhikari A."/>
            <person name="Zheng C.-J."/>
            <person name="Schuster L."/>
            <person name="Cowan T.M."/>
            <person name="Smanski M.J."/>
            <person name="Chevrette M.G."/>
            <person name="De Carvalho L.P.S."/>
            <person name="Shen B."/>
        </authorList>
    </citation>
    <scope>NUCLEOTIDE SEQUENCE [LARGE SCALE GENOMIC DNA]</scope>
    <source>
        <strain evidence="3 4">NPDC050100</strain>
    </source>
</reference>
<organism evidence="3 4">
    <name type="scientific">Microtetraspora glauca</name>
    <dbReference type="NCBI Taxonomy" id="1996"/>
    <lineage>
        <taxon>Bacteria</taxon>
        <taxon>Bacillati</taxon>
        <taxon>Actinomycetota</taxon>
        <taxon>Actinomycetes</taxon>
        <taxon>Streptosporangiales</taxon>
        <taxon>Streptosporangiaceae</taxon>
        <taxon>Microtetraspora</taxon>
    </lineage>
</organism>
<dbReference type="InterPro" id="IPR002052">
    <property type="entry name" value="DNA_methylase_N6_adenine_CS"/>
</dbReference>
<comment type="caution">
    <text evidence="3">The sequence shown here is derived from an EMBL/GenBank/DDBJ whole genome shotgun (WGS) entry which is preliminary data.</text>
</comment>
<dbReference type="CDD" id="cd02440">
    <property type="entry name" value="AdoMet_MTases"/>
    <property type="match status" value="1"/>
</dbReference>
<gene>
    <name evidence="3" type="ORF">AB0I59_40895</name>
</gene>
<dbReference type="PANTHER" id="PTHR42998">
    <property type="entry name" value="TYPE I RESTRICTION ENZYME HINDVIIP M PROTEIN-RELATED"/>
    <property type="match status" value="1"/>
</dbReference>
<evidence type="ECO:0000313" key="3">
    <source>
        <dbReference type="EMBL" id="MEV0974986.1"/>
    </source>
</evidence>
<dbReference type="GO" id="GO:0008168">
    <property type="term" value="F:methyltransferase activity"/>
    <property type="evidence" value="ECO:0007669"/>
    <property type="project" value="UniProtKB-KW"/>
</dbReference>
<dbReference type="PANTHER" id="PTHR42998:SF1">
    <property type="entry name" value="TYPE I RESTRICTION ENZYME HINDI METHYLASE SUBUNIT"/>
    <property type="match status" value="1"/>
</dbReference>
<evidence type="ECO:0000313" key="4">
    <source>
        <dbReference type="Proteomes" id="UP001551675"/>
    </source>
</evidence>
<name>A0ABV3GUB9_MICGL</name>
<keyword evidence="3" id="KW-0489">Methyltransferase</keyword>
<dbReference type="PROSITE" id="PS00092">
    <property type="entry name" value="N6_MTASE"/>
    <property type="match status" value="1"/>
</dbReference>
<keyword evidence="3" id="KW-0808">Transferase</keyword>
<accession>A0ABV3GUB9</accession>
<dbReference type="Gene3D" id="3.40.50.150">
    <property type="entry name" value="Vaccinia Virus protein VP39"/>
    <property type="match status" value="1"/>
</dbReference>
<dbReference type="GO" id="GO:0032259">
    <property type="term" value="P:methylation"/>
    <property type="evidence" value="ECO:0007669"/>
    <property type="project" value="UniProtKB-KW"/>
</dbReference>